<evidence type="ECO:0000256" key="5">
    <source>
        <dbReference type="RuleBase" id="RU362075"/>
    </source>
</evidence>
<evidence type="ECO:0000256" key="1">
    <source>
        <dbReference type="ARBA" id="ARBA00004829"/>
    </source>
</evidence>
<evidence type="ECO:0000256" key="2">
    <source>
        <dbReference type="ARBA" id="ARBA00006046"/>
    </source>
</evidence>
<comment type="pathway">
    <text evidence="1 5">Carotenoid biosynthesis.</text>
</comment>
<evidence type="ECO:0000313" key="8">
    <source>
        <dbReference type="Proteomes" id="UP000249239"/>
    </source>
</evidence>
<reference evidence="7 8" key="1">
    <citation type="submission" date="2018-06" db="EMBL/GenBank/DDBJ databases">
        <title>Genomic Encyclopedia of Archaeal and Bacterial Type Strains, Phase II (KMG-II): from individual species to whole genera.</title>
        <authorList>
            <person name="Goeker M."/>
        </authorList>
    </citation>
    <scope>NUCLEOTIDE SEQUENCE [LARGE SCALE GENOMIC DNA]</scope>
    <source>
        <strain evidence="7 8">DSM 6779</strain>
    </source>
</reference>
<keyword evidence="4 5" id="KW-0560">Oxidoreductase</keyword>
<dbReference type="NCBIfam" id="TIGR02734">
    <property type="entry name" value="crtI_fam"/>
    <property type="match status" value="1"/>
</dbReference>
<proteinExistence type="inferred from homology"/>
<keyword evidence="8" id="KW-1185">Reference proteome</keyword>
<dbReference type="GO" id="GO:0016117">
    <property type="term" value="P:carotenoid biosynthetic process"/>
    <property type="evidence" value="ECO:0007669"/>
    <property type="project" value="UniProtKB-KW"/>
</dbReference>
<dbReference type="PANTHER" id="PTHR43734">
    <property type="entry name" value="PHYTOENE DESATURASE"/>
    <property type="match status" value="1"/>
</dbReference>
<dbReference type="SUPFAM" id="SSF51905">
    <property type="entry name" value="FAD/NAD(P)-binding domain"/>
    <property type="match status" value="1"/>
</dbReference>
<dbReference type="GO" id="GO:0016491">
    <property type="term" value="F:oxidoreductase activity"/>
    <property type="evidence" value="ECO:0007669"/>
    <property type="project" value="UniProtKB-KW"/>
</dbReference>
<sequence length="499" mass="57434">MNPSVIIVGAGMGGLATALRLSTLGYKVQIVEKFYQAGGRLNRIQKDGFTFDTGPSFFSMSYEFHEFARECNLQLPFSFRELDPLYSVNFRGSDQTYFLYKDIARLAEQFEQEEPDFEAKMERYLAKCGGLFHDTVDLVIKQNFNSLVHYLTTLARVNPRHLPVLFRKFHDQVNRYFDSERARQIISLVAFFLGRTPFDTSAVYTLLSYTEFRHDGYYNVEGGMYKIVEGLVDELARRGVSINYNTEISAVESRDGKVTALVDLHNHFWRADMFVVNADAAFFRGKVLERKAFSPRKLDIMQWTMGYLTIYLGIKRQLPNVHHHNYYLGDNFYDYARDIYKNPGTLQKPYYYVNVLSKHNPDCAPQGCESLFFVCPVPDLRYKADWSDRDAIVDSIIDDFSQRVGVDIKPEIVSRTVFTPQEWEKHFNLYRGSGLGLAHNLMQIGAFRPHNVDEKFKNLFYVGASTVPGAGLPMAVISSKLVTQRVVALRRKFAADKVR</sequence>
<accession>A0A2W7N8A0</accession>
<evidence type="ECO:0000256" key="4">
    <source>
        <dbReference type="ARBA" id="ARBA00023002"/>
    </source>
</evidence>
<evidence type="ECO:0000256" key="3">
    <source>
        <dbReference type="ARBA" id="ARBA00022746"/>
    </source>
</evidence>
<comment type="similarity">
    <text evidence="2 5">Belongs to the carotenoid/retinoid oxidoreductase family.</text>
</comment>
<gene>
    <name evidence="7" type="ORF">LX69_01875</name>
</gene>
<dbReference type="Proteomes" id="UP000249239">
    <property type="component" value="Unassembled WGS sequence"/>
</dbReference>
<keyword evidence="3 5" id="KW-0125">Carotenoid biosynthesis</keyword>
<dbReference type="EMBL" id="QKZK01000013">
    <property type="protein sequence ID" value="PZX16381.1"/>
    <property type="molecule type" value="Genomic_DNA"/>
</dbReference>
<dbReference type="Pfam" id="PF01593">
    <property type="entry name" value="Amino_oxidase"/>
    <property type="match status" value="1"/>
</dbReference>
<comment type="caution">
    <text evidence="7">The sequence shown here is derived from an EMBL/GenBank/DDBJ whole genome shotgun (WGS) entry which is preliminary data.</text>
</comment>
<dbReference type="InterPro" id="IPR014105">
    <property type="entry name" value="Carotenoid/retinoid_OxRdtase"/>
</dbReference>
<dbReference type="InterPro" id="IPR036188">
    <property type="entry name" value="FAD/NAD-bd_sf"/>
</dbReference>
<evidence type="ECO:0000259" key="6">
    <source>
        <dbReference type="Pfam" id="PF01593"/>
    </source>
</evidence>
<dbReference type="Gene3D" id="3.50.50.60">
    <property type="entry name" value="FAD/NAD(P)-binding domain"/>
    <property type="match status" value="2"/>
</dbReference>
<protein>
    <submittedName>
        <fullName evidence="7">Phytoene desaturase</fullName>
    </submittedName>
</protein>
<organism evidence="7 8">
    <name type="scientific">Breznakibacter xylanolyticus</name>
    <dbReference type="NCBI Taxonomy" id="990"/>
    <lineage>
        <taxon>Bacteria</taxon>
        <taxon>Pseudomonadati</taxon>
        <taxon>Bacteroidota</taxon>
        <taxon>Bacteroidia</taxon>
        <taxon>Marinilabiliales</taxon>
        <taxon>Marinilabiliaceae</taxon>
        <taxon>Breznakibacter</taxon>
    </lineage>
</organism>
<evidence type="ECO:0000313" key="7">
    <source>
        <dbReference type="EMBL" id="PZX16381.1"/>
    </source>
</evidence>
<feature type="domain" description="Amine oxidase" evidence="6">
    <location>
        <begin position="12"/>
        <end position="486"/>
    </location>
</feature>
<dbReference type="PANTHER" id="PTHR43734:SF4">
    <property type="entry name" value="AMINE OXIDASE DOMAIN-CONTAINING PROTEIN"/>
    <property type="match status" value="1"/>
</dbReference>
<dbReference type="AlphaFoldDB" id="A0A2W7N8A0"/>
<name>A0A2W7N8A0_9BACT</name>
<dbReference type="InterPro" id="IPR002937">
    <property type="entry name" value="Amino_oxidase"/>
</dbReference>
<dbReference type="OrthoDB" id="9774675at2"/>
<dbReference type="RefSeq" id="WP_111445738.1">
    <property type="nucleotide sequence ID" value="NZ_QKZK01000013.1"/>
</dbReference>